<dbReference type="PANTHER" id="PTHR11662">
    <property type="entry name" value="SOLUTE CARRIER FAMILY 17"/>
    <property type="match status" value="1"/>
</dbReference>
<dbReference type="Gene3D" id="1.20.1250.20">
    <property type="entry name" value="MFS general substrate transporter like domains"/>
    <property type="match status" value="2"/>
</dbReference>
<evidence type="ECO:0000256" key="3">
    <source>
        <dbReference type="ARBA" id="ARBA00022989"/>
    </source>
</evidence>
<name>A0A2V3ZZF1_9BACT</name>
<dbReference type="OrthoDB" id="9781156at2"/>
<evidence type="ECO:0000256" key="4">
    <source>
        <dbReference type="ARBA" id="ARBA00023136"/>
    </source>
</evidence>
<keyword evidence="8" id="KW-1185">Reference proteome</keyword>
<feature type="transmembrane region" description="Helical" evidence="5">
    <location>
        <begin position="337"/>
        <end position="357"/>
    </location>
</feature>
<keyword evidence="3 5" id="KW-1133">Transmembrane helix</keyword>
<feature type="transmembrane region" description="Helical" evidence="5">
    <location>
        <begin position="82"/>
        <end position="101"/>
    </location>
</feature>
<organism evidence="7 8">
    <name type="scientific">Marinifilum breve</name>
    <dbReference type="NCBI Taxonomy" id="2184082"/>
    <lineage>
        <taxon>Bacteria</taxon>
        <taxon>Pseudomonadati</taxon>
        <taxon>Bacteroidota</taxon>
        <taxon>Bacteroidia</taxon>
        <taxon>Marinilabiliales</taxon>
        <taxon>Marinifilaceae</taxon>
    </lineage>
</organism>
<feature type="transmembrane region" description="Helical" evidence="5">
    <location>
        <begin position="369"/>
        <end position="391"/>
    </location>
</feature>
<feature type="transmembrane region" description="Helical" evidence="5">
    <location>
        <begin position="403"/>
        <end position="425"/>
    </location>
</feature>
<reference evidence="7 8" key="1">
    <citation type="submission" date="2018-05" db="EMBL/GenBank/DDBJ databases">
        <title>Marinifilum breve JC075T sp. nov., a marine bacterium isolated from Yongle Blue Hole in the South China Sea.</title>
        <authorList>
            <person name="Fu T."/>
        </authorList>
    </citation>
    <scope>NUCLEOTIDE SEQUENCE [LARGE SCALE GENOMIC DNA]</scope>
    <source>
        <strain evidence="7 8">JC075</strain>
    </source>
</reference>
<dbReference type="GO" id="GO:0016020">
    <property type="term" value="C:membrane"/>
    <property type="evidence" value="ECO:0007669"/>
    <property type="project" value="UniProtKB-SubCell"/>
</dbReference>
<gene>
    <name evidence="7" type="ORF">DF185_09565</name>
</gene>
<dbReference type="EMBL" id="QFLI01000003">
    <property type="protein sequence ID" value="PXY01706.1"/>
    <property type="molecule type" value="Genomic_DNA"/>
</dbReference>
<dbReference type="InterPro" id="IPR036259">
    <property type="entry name" value="MFS_trans_sf"/>
</dbReference>
<sequence>MSGTGLEKPAGNYRYRILALLFAATTINYMDRSIMGVLGPTLMEKFNWSNADYGYINMAFKAAYAIGMVSMGGVIDRFGTKIGYTLSIAIWSIFGMLHAAVRPAFALVGFIGARFGLGIGEAGNFPAAVKTVAEWFPKKDRAFATGIFNAGSNVGAVLAPAIIPLVVASNGDNWQFAFLVTGAFSAIWVTLWLRTYKKPEEHPKVSKEELEYILQDNDTKDVEKEAEKLPWSRVLPLRQTWAFAIGKITDAVWFFFMFWSGIFFKQKFGLDSIKELGGALVVIYLVADFGSIGGGYLSKFFINRGWNLNAARKVSLLICALCIAPVAFAALTSNVWIAVSLIALASGGHQAWSANLFTLVSDVMPKKAVASVVGIGGMVGAIAGMLVDFALGTGLDSSGNSFYFWMFLVAGLLYLVILGIIHLMLPKLKPLNEDLQLSE</sequence>
<feature type="transmembrane region" description="Helical" evidence="5">
    <location>
        <begin position="146"/>
        <end position="168"/>
    </location>
</feature>
<dbReference type="InterPro" id="IPR011701">
    <property type="entry name" value="MFS"/>
</dbReference>
<evidence type="ECO:0000256" key="1">
    <source>
        <dbReference type="ARBA" id="ARBA00004141"/>
    </source>
</evidence>
<dbReference type="InterPro" id="IPR050382">
    <property type="entry name" value="MFS_Na/Anion_cotransporter"/>
</dbReference>
<comment type="subcellular location">
    <subcellularLocation>
        <location evidence="1">Membrane</location>
        <topology evidence="1">Multi-pass membrane protein</topology>
    </subcellularLocation>
</comment>
<feature type="transmembrane region" description="Helical" evidence="5">
    <location>
        <begin position="314"/>
        <end position="331"/>
    </location>
</feature>
<accession>A0A2V3ZZF1</accession>
<keyword evidence="4 5" id="KW-0472">Membrane</keyword>
<feature type="transmembrane region" description="Helical" evidence="5">
    <location>
        <begin position="276"/>
        <end position="302"/>
    </location>
</feature>
<protein>
    <submittedName>
        <fullName evidence="7">MFS transporter</fullName>
    </submittedName>
</protein>
<feature type="transmembrane region" description="Helical" evidence="5">
    <location>
        <begin position="55"/>
        <end position="75"/>
    </location>
</feature>
<dbReference type="RefSeq" id="WP_110360515.1">
    <property type="nucleotide sequence ID" value="NZ_QFLI01000003.1"/>
</dbReference>
<dbReference type="CDD" id="cd17319">
    <property type="entry name" value="MFS_ExuT_GudP_like"/>
    <property type="match status" value="1"/>
</dbReference>
<dbReference type="AlphaFoldDB" id="A0A2V3ZZF1"/>
<dbReference type="Proteomes" id="UP000248079">
    <property type="component" value="Unassembled WGS sequence"/>
</dbReference>
<dbReference type="GO" id="GO:0015134">
    <property type="term" value="F:hexuronate transmembrane transporter activity"/>
    <property type="evidence" value="ECO:0007669"/>
    <property type="project" value="TreeGrafter"/>
</dbReference>
<comment type="caution">
    <text evidence="7">The sequence shown here is derived from an EMBL/GenBank/DDBJ whole genome shotgun (WGS) entry which is preliminary data.</text>
</comment>
<evidence type="ECO:0000259" key="6">
    <source>
        <dbReference type="PROSITE" id="PS50850"/>
    </source>
</evidence>
<evidence type="ECO:0000256" key="2">
    <source>
        <dbReference type="ARBA" id="ARBA00022692"/>
    </source>
</evidence>
<feature type="transmembrane region" description="Helical" evidence="5">
    <location>
        <begin position="241"/>
        <end position="264"/>
    </location>
</feature>
<dbReference type="InterPro" id="IPR020846">
    <property type="entry name" value="MFS_dom"/>
</dbReference>
<evidence type="ECO:0000256" key="5">
    <source>
        <dbReference type="SAM" id="Phobius"/>
    </source>
</evidence>
<dbReference type="SUPFAM" id="SSF103473">
    <property type="entry name" value="MFS general substrate transporter"/>
    <property type="match status" value="1"/>
</dbReference>
<evidence type="ECO:0000313" key="7">
    <source>
        <dbReference type="EMBL" id="PXY01706.1"/>
    </source>
</evidence>
<proteinExistence type="predicted"/>
<feature type="transmembrane region" description="Helical" evidence="5">
    <location>
        <begin position="107"/>
        <end position="125"/>
    </location>
</feature>
<dbReference type="PROSITE" id="PS50850">
    <property type="entry name" value="MFS"/>
    <property type="match status" value="1"/>
</dbReference>
<dbReference type="PANTHER" id="PTHR11662:SF285">
    <property type="entry name" value="HEXURONATE TRANSPORTER"/>
    <property type="match status" value="1"/>
</dbReference>
<dbReference type="Pfam" id="PF07690">
    <property type="entry name" value="MFS_1"/>
    <property type="match status" value="1"/>
</dbReference>
<evidence type="ECO:0000313" key="8">
    <source>
        <dbReference type="Proteomes" id="UP000248079"/>
    </source>
</evidence>
<feature type="transmembrane region" description="Helical" evidence="5">
    <location>
        <begin position="174"/>
        <end position="193"/>
    </location>
</feature>
<keyword evidence="2 5" id="KW-0812">Transmembrane</keyword>
<feature type="domain" description="Major facilitator superfamily (MFS) profile" evidence="6">
    <location>
        <begin position="17"/>
        <end position="429"/>
    </location>
</feature>
<feature type="transmembrane region" description="Helical" evidence="5">
    <location>
        <begin position="17"/>
        <end position="35"/>
    </location>
</feature>